<dbReference type="KEGG" id="mbas:ALGA_3172"/>
<sequence>MNKLILIIFGIIIFVSCQNNTDKKPETYMEINTSFFDLRNGDLTKNNWIRNPENLLMVHETLKKFNYMDLLKQFYHDSDVFILQGLYIKKDIVEWVDSLILTHGQANIDSKYYREFWNRREQEKNDSIVFEILKDIQKYKFSKIGPAYSEEIVNDTLFDLLTIEFEYDTITKAIAEKNFSKLVEYGFHESAYNLLLERYEYYDVDWDRNELKKRLKKIDKNEGVWLIDNTK</sequence>
<reference evidence="1 2" key="1">
    <citation type="journal article" date="2018" name="Mar. Genomics">
        <title>Complete genome sequence of Marinifilaceae bacterium strain SPP2, isolated from the Antarctic marine sediment.</title>
        <authorList>
            <person name="Watanabe M."/>
            <person name="Kojima H."/>
            <person name="Fukui M."/>
        </authorList>
    </citation>
    <scope>NUCLEOTIDE SEQUENCE [LARGE SCALE GENOMIC DNA]</scope>
    <source>
        <strain evidence="1 2">SPP2</strain>
    </source>
</reference>
<dbReference type="OrthoDB" id="1420631at2"/>
<proteinExistence type="predicted"/>
<protein>
    <submittedName>
        <fullName evidence="1">Uncharacterized protein</fullName>
    </submittedName>
</protein>
<name>A0A1Y1CNE5_9BACT</name>
<dbReference type="AlphaFoldDB" id="A0A1Y1CNE5"/>
<dbReference type="PROSITE" id="PS51257">
    <property type="entry name" value="PROKAR_LIPOPROTEIN"/>
    <property type="match status" value="1"/>
</dbReference>
<organism evidence="1 2">
    <name type="scientific">Labilibaculum antarcticum</name>
    <dbReference type="NCBI Taxonomy" id="1717717"/>
    <lineage>
        <taxon>Bacteria</taxon>
        <taxon>Pseudomonadati</taxon>
        <taxon>Bacteroidota</taxon>
        <taxon>Bacteroidia</taxon>
        <taxon>Marinilabiliales</taxon>
        <taxon>Marinifilaceae</taxon>
        <taxon>Labilibaculum</taxon>
    </lineage>
</organism>
<gene>
    <name evidence="1" type="ORF">ALGA_3172</name>
</gene>
<evidence type="ECO:0000313" key="1">
    <source>
        <dbReference type="EMBL" id="BAX81472.1"/>
    </source>
</evidence>
<reference evidence="2" key="2">
    <citation type="journal article" date="2020" name="Antonie Van Leeuwenhoek">
        <title>Labilibaculum antarcticum sp. nov., a novel facultative anaerobic, psychrotorelant bacterium isolated from marine sediment of Antarctica.</title>
        <authorList>
            <person name="Watanabe M."/>
            <person name="Kojima H."/>
            <person name="Fukui M."/>
        </authorList>
    </citation>
    <scope>NUCLEOTIDE SEQUENCE [LARGE SCALE GENOMIC DNA]</scope>
    <source>
        <strain evidence="2">SPP2</strain>
    </source>
</reference>
<accession>A0A1Y1CNE5</accession>
<keyword evidence="2" id="KW-1185">Reference proteome</keyword>
<evidence type="ECO:0000313" key="2">
    <source>
        <dbReference type="Proteomes" id="UP000218267"/>
    </source>
</evidence>
<dbReference type="RefSeq" id="WP_096430909.1">
    <property type="nucleotide sequence ID" value="NZ_AP018042.1"/>
</dbReference>
<dbReference type="EMBL" id="AP018042">
    <property type="protein sequence ID" value="BAX81472.1"/>
    <property type="molecule type" value="Genomic_DNA"/>
</dbReference>
<dbReference type="Proteomes" id="UP000218267">
    <property type="component" value="Chromosome"/>
</dbReference>